<accession>A0ABP8Z7C8</accession>
<reference evidence="3" key="1">
    <citation type="journal article" date="2019" name="Int. J. Syst. Evol. Microbiol.">
        <title>The Global Catalogue of Microorganisms (GCM) 10K type strain sequencing project: providing services to taxonomists for standard genome sequencing and annotation.</title>
        <authorList>
            <consortium name="The Broad Institute Genomics Platform"/>
            <consortium name="The Broad Institute Genome Sequencing Center for Infectious Disease"/>
            <person name="Wu L."/>
            <person name="Ma J."/>
        </authorList>
    </citation>
    <scope>NUCLEOTIDE SEQUENCE [LARGE SCALE GENOMIC DNA]</scope>
    <source>
        <strain evidence="3">JCM 19015</strain>
    </source>
</reference>
<name>A0ABP8Z7C8_9MICO</name>
<protein>
    <submittedName>
        <fullName evidence="2">SDR family oxidoreductase</fullName>
    </submittedName>
</protein>
<dbReference type="Pfam" id="PF01370">
    <property type="entry name" value="Epimerase"/>
    <property type="match status" value="1"/>
</dbReference>
<comment type="caution">
    <text evidence="2">The sequence shown here is derived from an EMBL/GenBank/DDBJ whole genome shotgun (WGS) entry which is preliminary data.</text>
</comment>
<dbReference type="InterPro" id="IPR036291">
    <property type="entry name" value="NAD(P)-bd_dom_sf"/>
</dbReference>
<sequence>MRVFITGASGWIGSATTASLLARGHEVVGAARSDASAAKLERLGAAVRRTDLDDLAGLRAAALEADAVVHLANKHDFSDPTGTNRAAVQTFVDALTGTDKPFLLASGLAGYRLGRPIAETDRIDARGPEAMRGGTENLALDAAAGTGLRAASLRFAPTVHGAGDHGFIAFLVQAARQAGAALFVGDGENAWSAVHVSDAGDAVARAVERAHGGTAVHVVAEQGVPTREIAEAIGRGLGLPTRSVDQEEATRRLGFIGHVLGMDLAATSEVTRGELGWTPSGPTLLEDLATDAYFRA</sequence>
<dbReference type="InterPro" id="IPR001509">
    <property type="entry name" value="Epimerase_deHydtase"/>
</dbReference>
<dbReference type="Proteomes" id="UP001500121">
    <property type="component" value="Unassembled WGS sequence"/>
</dbReference>
<dbReference type="SUPFAM" id="SSF51735">
    <property type="entry name" value="NAD(P)-binding Rossmann-fold domains"/>
    <property type="match status" value="1"/>
</dbReference>
<keyword evidence="3" id="KW-1185">Reference proteome</keyword>
<proteinExistence type="predicted"/>
<evidence type="ECO:0000259" key="1">
    <source>
        <dbReference type="Pfam" id="PF01370"/>
    </source>
</evidence>
<dbReference type="PANTHER" id="PTHR48079">
    <property type="entry name" value="PROTEIN YEEZ"/>
    <property type="match status" value="1"/>
</dbReference>
<evidence type="ECO:0000313" key="3">
    <source>
        <dbReference type="Proteomes" id="UP001500121"/>
    </source>
</evidence>
<dbReference type="InterPro" id="IPR051783">
    <property type="entry name" value="NAD(P)-dependent_oxidoreduct"/>
</dbReference>
<gene>
    <name evidence="2" type="ORF">GCM10025783_20970</name>
</gene>
<evidence type="ECO:0000313" key="2">
    <source>
        <dbReference type="EMBL" id="GAA4748613.1"/>
    </source>
</evidence>
<feature type="domain" description="NAD-dependent epimerase/dehydratase" evidence="1">
    <location>
        <begin position="3"/>
        <end position="213"/>
    </location>
</feature>
<dbReference type="RefSeq" id="WP_345481119.1">
    <property type="nucleotide sequence ID" value="NZ_BAABLP010000004.1"/>
</dbReference>
<dbReference type="Gene3D" id="3.40.50.720">
    <property type="entry name" value="NAD(P)-binding Rossmann-like Domain"/>
    <property type="match status" value="1"/>
</dbReference>
<dbReference type="EMBL" id="BAABLP010000004">
    <property type="protein sequence ID" value="GAA4748613.1"/>
    <property type="molecule type" value="Genomic_DNA"/>
</dbReference>
<organism evidence="2 3">
    <name type="scientific">Amnibacterium soli</name>
    <dbReference type="NCBI Taxonomy" id="1282736"/>
    <lineage>
        <taxon>Bacteria</taxon>
        <taxon>Bacillati</taxon>
        <taxon>Actinomycetota</taxon>
        <taxon>Actinomycetes</taxon>
        <taxon>Micrococcales</taxon>
        <taxon>Microbacteriaceae</taxon>
        <taxon>Amnibacterium</taxon>
    </lineage>
</organism>
<dbReference type="PANTHER" id="PTHR48079:SF9">
    <property type="entry name" value="PUTATIVE-RELATED"/>
    <property type="match status" value="1"/>
</dbReference>